<accession>A0ABQ7EU96</accession>
<feature type="transmembrane region" description="Helical" evidence="1">
    <location>
        <begin position="38"/>
        <end position="59"/>
    </location>
</feature>
<keyword evidence="1" id="KW-0812">Transmembrane</keyword>
<keyword evidence="1" id="KW-1133">Transmembrane helix</keyword>
<organism evidence="2 3">
    <name type="scientific">Brassica cretica</name>
    <name type="common">Mustard</name>
    <dbReference type="NCBI Taxonomy" id="69181"/>
    <lineage>
        <taxon>Eukaryota</taxon>
        <taxon>Viridiplantae</taxon>
        <taxon>Streptophyta</taxon>
        <taxon>Embryophyta</taxon>
        <taxon>Tracheophyta</taxon>
        <taxon>Spermatophyta</taxon>
        <taxon>Magnoliopsida</taxon>
        <taxon>eudicotyledons</taxon>
        <taxon>Gunneridae</taxon>
        <taxon>Pentapetalae</taxon>
        <taxon>rosids</taxon>
        <taxon>malvids</taxon>
        <taxon>Brassicales</taxon>
        <taxon>Brassicaceae</taxon>
        <taxon>Brassiceae</taxon>
        <taxon>Brassica</taxon>
    </lineage>
</organism>
<evidence type="ECO:0000256" key="1">
    <source>
        <dbReference type="SAM" id="Phobius"/>
    </source>
</evidence>
<comment type="caution">
    <text evidence="2">The sequence shown here is derived from an EMBL/GenBank/DDBJ whole genome shotgun (WGS) entry which is preliminary data.</text>
</comment>
<evidence type="ECO:0000313" key="2">
    <source>
        <dbReference type="EMBL" id="KAF3607243.1"/>
    </source>
</evidence>
<protein>
    <submittedName>
        <fullName evidence="2">Uncharacterized protein</fullName>
    </submittedName>
</protein>
<keyword evidence="1" id="KW-0472">Membrane</keyword>
<reference evidence="2 3" key="1">
    <citation type="journal article" date="2020" name="BMC Genomics">
        <title>Intraspecific diversification of the crop wild relative Brassica cretica Lam. using demographic model selection.</title>
        <authorList>
            <person name="Kioukis A."/>
            <person name="Michalopoulou V.A."/>
            <person name="Briers L."/>
            <person name="Pirintsos S."/>
            <person name="Studholme D.J."/>
            <person name="Pavlidis P."/>
            <person name="Sarris P.F."/>
        </authorList>
    </citation>
    <scope>NUCLEOTIDE SEQUENCE [LARGE SCALE GENOMIC DNA]</scope>
    <source>
        <strain evidence="3">cv. PFS-1207/04</strain>
    </source>
</reference>
<gene>
    <name evidence="2" type="ORF">DY000_02046216</name>
</gene>
<sequence>MDVDLPPSEDVAQQDASNILYDLPYDSWVWGPHSGGWLAGWCLNMEHNCGLFMVMLFYIRDARCIDLTSKITPHPCSK</sequence>
<proteinExistence type="predicted"/>
<dbReference type="EMBL" id="QGKV02000297">
    <property type="protein sequence ID" value="KAF3607243.1"/>
    <property type="molecule type" value="Genomic_DNA"/>
</dbReference>
<evidence type="ECO:0000313" key="3">
    <source>
        <dbReference type="Proteomes" id="UP000266723"/>
    </source>
</evidence>
<dbReference type="Proteomes" id="UP000266723">
    <property type="component" value="Unassembled WGS sequence"/>
</dbReference>
<keyword evidence="3" id="KW-1185">Reference proteome</keyword>
<name>A0ABQ7EU96_BRACR</name>